<dbReference type="Pfam" id="PF14555">
    <property type="entry name" value="UBA_4"/>
    <property type="match status" value="1"/>
</dbReference>
<evidence type="ECO:0000256" key="1">
    <source>
        <dbReference type="SAM" id="MobiDB-lite"/>
    </source>
</evidence>
<dbReference type="GO" id="GO:0043130">
    <property type="term" value="F:ubiquitin binding"/>
    <property type="evidence" value="ECO:0007669"/>
    <property type="project" value="TreeGrafter"/>
</dbReference>
<feature type="compositionally biased region" description="Polar residues" evidence="1">
    <location>
        <begin position="319"/>
        <end position="328"/>
    </location>
</feature>
<organism evidence="3 4">
    <name type="scientific">Cryptosporidium xiaoi</name>
    <dbReference type="NCBI Taxonomy" id="659607"/>
    <lineage>
        <taxon>Eukaryota</taxon>
        <taxon>Sar</taxon>
        <taxon>Alveolata</taxon>
        <taxon>Apicomplexa</taxon>
        <taxon>Conoidasida</taxon>
        <taxon>Coccidia</taxon>
        <taxon>Eucoccidiorida</taxon>
        <taxon>Eimeriorina</taxon>
        <taxon>Cryptosporidiidae</taxon>
        <taxon>Cryptosporidium</taxon>
    </lineage>
</organism>
<feature type="region of interest" description="Disordered" evidence="1">
    <location>
        <begin position="302"/>
        <end position="328"/>
    </location>
</feature>
<gene>
    <name evidence="3" type="ORF">RS030_213271</name>
</gene>
<reference evidence="3 4" key="1">
    <citation type="submission" date="2023-10" db="EMBL/GenBank/DDBJ databases">
        <title>Comparative genomics analysis reveals potential genetic determinants of host preference in Cryptosporidium xiaoi.</title>
        <authorList>
            <person name="Xiao L."/>
            <person name="Li J."/>
        </authorList>
    </citation>
    <scope>NUCLEOTIDE SEQUENCE [LARGE SCALE GENOMIC DNA]</scope>
    <source>
        <strain evidence="3 4">52996</strain>
    </source>
</reference>
<sequence length="359" mass="40773">MVSVEDIENFKVISGCDDEQLAKRYLEMFPGDMNNAINEYFSNIGNESGLNNTNNLARGDGQFRYDQEDNVRTPIPSFNDQLIQDHHQDSVNSVSHYSFYNRTDLNSDSFSLTDDFSTQMFSPPDSIMFNDSFEMAKEKAKSMKKLILVNIQNPTEFSSMILNRDIWNDSLIIEFIKEHFIFWQRSSNTPQGIEWINIYNISKLPHVSVIDPRTGRQVKVWDVAKSFFDSITASSEIIEFLESDTSIKTIDRISNDEQSTANSYCYTSTSFGASDRSSDAKLNNDNPQKYLTSSAVAAIGASDNTSNTNVDNLNDKNTNESSSLSNTGEIQVPRMNSELAMLHMERMKRKNSEKNNTKV</sequence>
<dbReference type="GO" id="GO:0043161">
    <property type="term" value="P:proteasome-mediated ubiquitin-dependent protein catabolic process"/>
    <property type="evidence" value="ECO:0007669"/>
    <property type="project" value="TreeGrafter"/>
</dbReference>
<dbReference type="AlphaFoldDB" id="A0AAV9XZD4"/>
<dbReference type="InterPro" id="IPR006577">
    <property type="entry name" value="UAS"/>
</dbReference>
<dbReference type="EMBL" id="JAWDEY010000013">
    <property type="protein sequence ID" value="KAK6589272.1"/>
    <property type="molecule type" value="Genomic_DNA"/>
</dbReference>
<proteinExistence type="predicted"/>
<dbReference type="GO" id="GO:0005634">
    <property type="term" value="C:nucleus"/>
    <property type="evidence" value="ECO:0007669"/>
    <property type="project" value="TreeGrafter"/>
</dbReference>
<dbReference type="Pfam" id="PF13899">
    <property type="entry name" value="Thioredoxin_7"/>
    <property type="match status" value="1"/>
</dbReference>
<accession>A0AAV9XZD4</accession>
<feature type="domain" description="UAS" evidence="2">
    <location>
        <begin position="111"/>
        <end position="242"/>
    </location>
</feature>
<dbReference type="PANTHER" id="PTHR23322">
    <property type="entry name" value="FAS-ASSOCIATED PROTEIN"/>
    <property type="match status" value="1"/>
</dbReference>
<dbReference type="PANTHER" id="PTHR23322:SF6">
    <property type="entry name" value="UBX DOMAIN-CONTAINING PROTEIN 7"/>
    <property type="match status" value="1"/>
</dbReference>
<evidence type="ECO:0000313" key="4">
    <source>
        <dbReference type="Proteomes" id="UP001311799"/>
    </source>
</evidence>
<feature type="compositionally biased region" description="Polar residues" evidence="1">
    <location>
        <begin position="302"/>
        <end position="312"/>
    </location>
</feature>
<evidence type="ECO:0000259" key="2">
    <source>
        <dbReference type="SMART" id="SM00594"/>
    </source>
</evidence>
<dbReference type="Gene3D" id="3.40.30.10">
    <property type="entry name" value="Glutaredoxin"/>
    <property type="match status" value="1"/>
</dbReference>
<dbReference type="SUPFAM" id="SSF52833">
    <property type="entry name" value="Thioredoxin-like"/>
    <property type="match status" value="1"/>
</dbReference>
<name>A0AAV9XZD4_9CRYT</name>
<dbReference type="SMART" id="SM00594">
    <property type="entry name" value="UAS"/>
    <property type="match status" value="1"/>
</dbReference>
<dbReference type="CDD" id="cd02958">
    <property type="entry name" value="UAS"/>
    <property type="match status" value="1"/>
</dbReference>
<evidence type="ECO:0000313" key="3">
    <source>
        <dbReference type="EMBL" id="KAK6589272.1"/>
    </source>
</evidence>
<dbReference type="InterPro" id="IPR036249">
    <property type="entry name" value="Thioredoxin-like_sf"/>
</dbReference>
<keyword evidence="4" id="KW-1185">Reference proteome</keyword>
<dbReference type="Proteomes" id="UP001311799">
    <property type="component" value="Unassembled WGS sequence"/>
</dbReference>
<dbReference type="InterPro" id="IPR050730">
    <property type="entry name" value="UBX_domain-protein"/>
</dbReference>
<comment type="caution">
    <text evidence="3">The sequence shown here is derived from an EMBL/GenBank/DDBJ whole genome shotgun (WGS) entry which is preliminary data.</text>
</comment>
<protein>
    <recommendedName>
        <fullName evidence="2">UAS domain-containing protein</fullName>
    </recommendedName>
</protein>
<dbReference type="Gene3D" id="1.10.8.10">
    <property type="entry name" value="DNA helicase RuvA subunit, C-terminal domain"/>
    <property type="match status" value="1"/>
</dbReference>